<dbReference type="GO" id="GO:0005634">
    <property type="term" value="C:nucleus"/>
    <property type="evidence" value="ECO:0007669"/>
    <property type="project" value="TreeGrafter"/>
</dbReference>
<feature type="compositionally biased region" description="Low complexity" evidence="7">
    <location>
        <begin position="99"/>
        <end position="112"/>
    </location>
</feature>
<dbReference type="EMBL" id="KL197766">
    <property type="protein sequence ID" value="KDQ50100.1"/>
    <property type="molecule type" value="Genomic_DNA"/>
</dbReference>
<dbReference type="EC" id="3.4.19.12" evidence="2"/>
<feature type="compositionally biased region" description="Low complexity" evidence="7">
    <location>
        <begin position="503"/>
        <end position="530"/>
    </location>
</feature>
<feature type="region of interest" description="Disordered" evidence="7">
    <location>
        <begin position="462"/>
        <end position="545"/>
    </location>
</feature>
<dbReference type="SUPFAM" id="SSF54001">
    <property type="entry name" value="Cysteine proteinases"/>
    <property type="match status" value="1"/>
</dbReference>
<dbReference type="Pfam" id="PF00443">
    <property type="entry name" value="UCH"/>
    <property type="match status" value="1"/>
</dbReference>
<evidence type="ECO:0000259" key="8">
    <source>
        <dbReference type="PROSITE" id="PS50235"/>
    </source>
</evidence>
<dbReference type="InterPro" id="IPR028889">
    <property type="entry name" value="USP"/>
</dbReference>
<organism evidence="9 10">
    <name type="scientific">Jaapia argillacea MUCL 33604</name>
    <dbReference type="NCBI Taxonomy" id="933084"/>
    <lineage>
        <taxon>Eukaryota</taxon>
        <taxon>Fungi</taxon>
        <taxon>Dikarya</taxon>
        <taxon>Basidiomycota</taxon>
        <taxon>Agaricomycotina</taxon>
        <taxon>Agaricomycetes</taxon>
        <taxon>Agaricomycetidae</taxon>
        <taxon>Jaapiales</taxon>
        <taxon>Jaapiaceae</taxon>
        <taxon>Jaapia</taxon>
    </lineage>
</organism>
<evidence type="ECO:0000256" key="2">
    <source>
        <dbReference type="ARBA" id="ARBA00012759"/>
    </source>
</evidence>
<feature type="compositionally biased region" description="Pro residues" evidence="7">
    <location>
        <begin position="241"/>
        <end position="278"/>
    </location>
</feature>
<evidence type="ECO:0000256" key="7">
    <source>
        <dbReference type="SAM" id="MobiDB-lite"/>
    </source>
</evidence>
<feature type="region of interest" description="Disordered" evidence="7">
    <location>
        <begin position="671"/>
        <end position="694"/>
    </location>
</feature>
<reference evidence="10" key="1">
    <citation type="journal article" date="2014" name="Proc. Natl. Acad. Sci. U.S.A.">
        <title>Extensive sampling of basidiomycete genomes demonstrates inadequacy of the white-rot/brown-rot paradigm for wood decay fungi.</title>
        <authorList>
            <person name="Riley R."/>
            <person name="Salamov A.A."/>
            <person name="Brown D.W."/>
            <person name="Nagy L.G."/>
            <person name="Floudas D."/>
            <person name="Held B.W."/>
            <person name="Levasseur A."/>
            <person name="Lombard V."/>
            <person name="Morin E."/>
            <person name="Otillar R."/>
            <person name="Lindquist E.A."/>
            <person name="Sun H."/>
            <person name="LaButti K.M."/>
            <person name="Schmutz J."/>
            <person name="Jabbour D."/>
            <person name="Luo H."/>
            <person name="Baker S.E."/>
            <person name="Pisabarro A.G."/>
            <person name="Walton J.D."/>
            <person name="Blanchette R.A."/>
            <person name="Henrissat B."/>
            <person name="Martin F."/>
            <person name="Cullen D."/>
            <person name="Hibbett D.S."/>
            <person name="Grigoriev I.V."/>
        </authorList>
    </citation>
    <scope>NUCLEOTIDE SEQUENCE [LARGE SCALE GENOMIC DNA]</scope>
    <source>
        <strain evidence="10">MUCL 33604</strain>
    </source>
</reference>
<evidence type="ECO:0000313" key="10">
    <source>
        <dbReference type="Proteomes" id="UP000027265"/>
    </source>
</evidence>
<dbReference type="InParanoid" id="A0A067P8F6"/>
<gene>
    <name evidence="9" type="ORF">JAAARDRAFT_211925</name>
</gene>
<dbReference type="GO" id="GO:0016579">
    <property type="term" value="P:protein deubiquitination"/>
    <property type="evidence" value="ECO:0007669"/>
    <property type="project" value="InterPro"/>
</dbReference>
<dbReference type="PROSITE" id="PS00973">
    <property type="entry name" value="USP_2"/>
    <property type="match status" value="1"/>
</dbReference>
<dbReference type="InterPro" id="IPR050164">
    <property type="entry name" value="Peptidase_C19"/>
</dbReference>
<dbReference type="PANTHER" id="PTHR24006:SF687">
    <property type="entry name" value="UBIQUITIN CARBOXYL-TERMINAL HYDROLASE 10"/>
    <property type="match status" value="1"/>
</dbReference>
<dbReference type="InterPro" id="IPR001394">
    <property type="entry name" value="Peptidase_C19_UCH"/>
</dbReference>
<feature type="compositionally biased region" description="Low complexity" evidence="7">
    <location>
        <begin position="414"/>
        <end position="425"/>
    </location>
</feature>
<keyword evidence="6" id="KW-0788">Thiol protease</keyword>
<dbReference type="InterPro" id="IPR038765">
    <property type="entry name" value="Papain-like_cys_pep_sf"/>
</dbReference>
<feature type="region of interest" description="Disordered" evidence="7">
    <location>
        <begin position="381"/>
        <end position="435"/>
    </location>
</feature>
<dbReference type="GO" id="GO:0006508">
    <property type="term" value="P:proteolysis"/>
    <property type="evidence" value="ECO:0007669"/>
    <property type="project" value="UniProtKB-KW"/>
</dbReference>
<dbReference type="Proteomes" id="UP000027265">
    <property type="component" value="Unassembled WGS sequence"/>
</dbReference>
<keyword evidence="10" id="KW-1185">Reference proteome</keyword>
<feature type="compositionally biased region" description="Low complexity" evidence="7">
    <location>
        <begin position="396"/>
        <end position="405"/>
    </location>
</feature>
<dbReference type="HOGENOM" id="CLU_008279_7_2_1"/>
<name>A0A067P8F6_9AGAM</name>
<dbReference type="GO" id="GO:0004843">
    <property type="term" value="F:cysteine-type deubiquitinase activity"/>
    <property type="evidence" value="ECO:0007669"/>
    <property type="project" value="UniProtKB-EC"/>
</dbReference>
<evidence type="ECO:0000256" key="5">
    <source>
        <dbReference type="ARBA" id="ARBA00022801"/>
    </source>
</evidence>
<sequence>MASPQPPYSHPGPSYYPHQQPPPPPQHYYANPPHSAPHQVPYPYHQYPPPPGPPPHHHMPPIHTGQGPSHRGRGYARGGGPPYHGYHHHHPAQPPYIPSPTHSHSPVHTTSPSIPPASPFHPQKYPTIPPHQHHLQYSPPFLIHPQPNGAAGYPSPNGVGQYSPANGVLPPPPHTSAWSTVPMEDQTTTVSISPLPKQLSMPPPSMSSPSQVDEFLPPSTEIDEKSSHALVEPQQSSSQPTSPPPELAPSPPPPEIASSPQPNPSLPQSAPSPIPPSFIPSFSTLSTLSSPSSPSSHPSSSRPSPEVRGWAIWSKRPTNPSLAPGIIISPRARPPQAVRRNAIELPTPPASPILPSTVPLTLGGGKVEEEHIMQAIDQVAHPPIRDVSPPHLENETTPATSTAPDTPMPGSPLSSTTSISAAATSPGRSKGVEKLPAENPMVEPAAAPVVEPTAPAVEATTAPAVGSTTTQTVDPTTAQTVDLTTAPAVDPTTTQTADPTGVAPTQPSSSSPASAPTKPMTKSWASLLRPSGGGSSPAGSSKLPTSSVVGFSIPADQSPAPPPVVDVPNRAELVALLVKGPGSGVGVGGAAGRIKPRGLVNSGNMCFANAVLQVLVYCVPFGRLFGELGRLGVGSAVTTTGDGKGEKRRESEVPLVDATIRFLNEFVVDDGKGGQGGKGKERERYSGYEDEEEDGGLDSFVPSYVYDAMKEKKRFENMRGGHQEDAEEFFGFYLDTLEEELLHLLNSLSPPPPPSSNKPGVVVEKVEEEVKSKDDGWMEVGKRNRMVVTRTIKTTESPITKIFGGKFRSTLRAPHQRDSVLVEDWRSIRLDIQREHIHTITDALQYISHPQPVQVTSPIRPGVIIDASQQVLIDTLPPILVLHLKRFHYDVGVGGAVKIGKQISFGPELEIPAEIMSPAKKSSHPPRYKLFGVLYHHGLSASGGHYTIDILHPNRDQSLHKPREGWIRIDDELVSDVRTEDVFGAWERDDRCAYLLVYRRMGWGSRT</sequence>
<dbReference type="OrthoDB" id="429671at2759"/>
<feature type="compositionally biased region" description="Low complexity" evidence="7">
    <location>
        <begin position="279"/>
        <end position="304"/>
    </location>
</feature>
<dbReference type="PROSITE" id="PS00972">
    <property type="entry name" value="USP_1"/>
    <property type="match status" value="1"/>
</dbReference>
<dbReference type="CDD" id="cd02257">
    <property type="entry name" value="Peptidase_C19"/>
    <property type="match status" value="1"/>
</dbReference>
<feature type="compositionally biased region" description="Pro residues" evidence="7">
    <location>
        <begin position="1"/>
        <end position="10"/>
    </location>
</feature>
<feature type="compositionally biased region" description="Low complexity" evidence="7">
    <location>
        <begin position="462"/>
        <end position="482"/>
    </location>
</feature>
<keyword evidence="4" id="KW-0833">Ubl conjugation pathway</keyword>
<dbReference type="PANTHER" id="PTHR24006">
    <property type="entry name" value="UBIQUITIN CARBOXYL-TERMINAL HYDROLASE"/>
    <property type="match status" value="1"/>
</dbReference>
<comment type="catalytic activity">
    <reaction evidence="1">
        <text>Thiol-dependent hydrolysis of ester, thioester, amide, peptide and isopeptide bonds formed by the C-terminal Gly of ubiquitin (a 76-residue protein attached to proteins as an intracellular targeting signal).</text>
        <dbReference type="EC" id="3.4.19.12"/>
    </reaction>
</comment>
<dbReference type="STRING" id="933084.A0A067P8F6"/>
<feature type="domain" description="USP" evidence="8">
    <location>
        <begin position="597"/>
        <end position="1001"/>
    </location>
</feature>
<accession>A0A067P8F6</accession>
<feature type="region of interest" description="Disordered" evidence="7">
    <location>
        <begin position="1"/>
        <end position="116"/>
    </location>
</feature>
<dbReference type="AlphaFoldDB" id="A0A067P8F6"/>
<evidence type="ECO:0000256" key="3">
    <source>
        <dbReference type="ARBA" id="ARBA00022670"/>
    </source>
</evidence>
<protein>
    <recommendedName>
        <fullName evidence="2">ubiquitinyl hydrolase 1</fullName>
        <ecNumber evidence="2">3.4.19.12</ecNumber>
    </recommendedName>
</protein>
<evidence type="ECO:0000256" key="6">
    <source>
        <dbReference type="ARBA" id="ARBA00022807"/>
    </source>
</evidence>
<evidence type="ECO:0000313" key="9">
    <source>
        <dbReference type="EMBL" id="KDQ50100.1"/>
    </source>
</evidence>
<evidence type="ECO:0000256" key="1">
    <source>
        <dbReference type="ARBA" id="ARBA00000707"/>
    </source>
</evidence>
<feature type="compositionally biased region" description="Basic and acidic residues" evidence="7">
    <location>
        <begin position="678"/>
        <end position="687"/>
    </location>
</feature>
<dbReference type="PROSITE" id="PS50235">
    <property type="entry name" value="USP_3"/>
    <property type="match status" value="1"/>
</dbReference>
<keyword evidence="5" id="KW-0378">Hydrolase</keyword>
<keyword evidence="3" id="KW-0645">Protease</keyword>
<feature type="compositionally biased region" description="Low complexity" evidence="7">
    <location>
        <begin position="27"/>
        <end position="45"/>
    </location>
</feature>
<dbReference type="GO" id="GO:0005829">
    <property type="term" value="C:cytosol"/>
    <property type="evidence" value="ECO:0007669"/>
    <property type="project" value="TreeGrafter"/>
</dbReference>
<feature type="region of interest" description="Disordered" evidence="7">
    <location>
        <begin position="134"/>
        <end position="335"/>
    </location>
</feature>
<evidence type="ECO:0000256" key="4">
    <source>
        <dbReference type="ARBA" id="ARBA00022786"/>
    </source>
</evidence>
<dbReference type="InterPro" id="IPR018200">
    <property type="entry name" value="USP_CS"/>
</dbReference>
<dbReference type="Gene3D" id="3.90.70.10">
    <property type="entry name" value="Cysteine proteinases"/>
    <property type="match status" value="1"/>
</dbReference>
<proteinExistence type="predicted"/>